<dbReference type="PIRSF" id="PIRSF002741">
    <property type="entry name" value="MppA"/>
    <property type="match status" value="1"/>
</dbReference>
<dbReference type="Proteomes" id="UP000553193">
    <property type="component" value="Unassembled WGS sequence"/>
</dbReference>
<dbReference type="PANTHER" id="PTHR30290:SF64">
    <property type="entry name" value="ABC TRANSPORTER PERIPLASMIC BINDING PROTEIN"/>
    <property type="match status" value="1"/>
</dbReference>
<sequence length="590" mass="65949">MTRTCIWGLALLPLLLHPAAARTDALAVHGTPALPPGFNHWPHVRPDAPRGCTLRMAQAGTFDTLNPFTLRGRFVMGVWRWVYETLLLPAPDEVLVGYANLAEAVELDEATRTLRFTLREGARWHDGQPVTAGDVVFSFATLGRHGRPFHRALLERVDAVAEDARTVRIALPPGDARRLALQIGDVHILPRHIWQGRDFGALTLETPVGSGPYRVVEVEAGQRVTFARNTDWWGDATAAGRGRHNMDRIELRYFRDRIAVFEALAAGRVDWMVENDARRWATGYDLPAVHDGRLIRHSQRHGHITGMNGFAFNLRRDRFADVRVREALALMMDFEWANAALFQGASERAGSFFLNSDLAATEAPDAAERALMAEVSALFSPEAWQRPWQPPTSDGSGRDRTLLERALGLLDAAGWAPRATDGRLAHRETGEVFQLSVLAQSNAQQALVGVWFRGLRRLGIAPRFEVLDAPGFTARLRAHDFDLAYRFTIPPEWPGPEQRALWGSTGANNTTGLARPEMDLLLDRLEAAPDRASLVTAARVLDRALQWQWLVVPGRYDPVRRLAVSARFAPPPRQPRFGYGDDAWWCRETE</sequence>
<evidence type="ECO:0000259" key="5">
    <source>
        <dbReference type="Pfam" id="PF00496"/>
    </source>
</evidence>
<gene>
    <name evidence="6" type="ORF">GGQ83_003273</name>
</gene>
<dbReference type="Gene3D" id="3.40.190.10">
    <property type="entry name" value="Periplasmic binding protein-like II"/>
    <property type="match status" value="1"/>
</dbReference>
<dbReference type="Gene3D" id="3.10.105.10">
    <property type="entry name" value="Dipeptide-binding Protein, Domain 3"/>
    <property type="match status" value="1"/>
</dbReference>
<evidence type="ECO:0000256" key="1">
    <source>
        <dbReference type="ARBA" id="ARBA00004418"/>
    </source>
</evidence>
<dbReference type="AlphaFoldDB" id="A0A840AGX6"/>
<keyword evidence="7" id="KW-1185">Reference proteome</keyword>
<keyword evidence="3 4" id="KW-0732">Signal</keyword>
<comment type="similarity">
    <text evidence="2">Belongs to the bacterial solute-binding protein 5 family.</text>
</comment>
<evidence type="ECO:0000313" key="7">
    <source>
        <dbReference type="Proteomes" id="UP000553193"/>
    </source>
</evidence>
<dbReference type="CDD" id="cd08497">
    <property type="entry name" value="MbnE-like"/>
    <property type="match status" value="1"/>
</dbReference>
<dbReference type="GO" id="GO:0042884">
    <property type="term" value="P:microcin transport"/>
    <property type="evidence" value="ECO:0007669"/>
    <property type="project" value="TreeGrafter"/>
</dbReference>
<reference evidence="6 7" key="1">
    <citation type="submission" date="2020-08" db="EMBL/GenBank/DDBJ databases">
        <title>Genomic Encyclopedia of Type Strains, Phase IV (KMG-IV): sequencing the most valuable type-strain genomes for metagenomic binning, comparative biology and taxonomic classification.</title>
        <authorList>
            <person name="Goeker M."/>
        </authorList>
    </citation>
    <scope>NUCLEOTIDE SEQUENCE [LARGE SCALE GENOMIC DNA]</scope>
    <source>
        <strain evidence="6 7">DSM 19979</strain>
    </source>
</reference>
<dbReference type="InterPro" id="IPR039424">
    <property type="entry name" value="SBP_5"/>
</dbReference>
<evidence type="ECO:0000256" key="3">
    <source>
        <dbReference type="ARBA" id="ARBA00022729"/>
    </source>
</evidence>
<dbReference type="InterPro" id="IPR000914">
    <property type="entry name" value="SBP_5_dom"/>
</dbReference>
<organism evidence="6 7">
    <name type="scientific">Roseococcus suduntuyensis</name>
    <dbReference type="NCBI Taxonomy" id="455361"/>
    <lineage>
        <taxon>Bacteria</taxon>
        <taxon>Pseudomonadati</taxon>
        <taxon>Pseudomonadota</taxon>
        <taxon>Alphaproteobacteria</taxon>
        <taxon>Acetobacterales</taxon>
        <taxon>Roseomonadaceae</taxon>
        <taxon>Roseococcus</taxon>
    </lineage>
</organism>
<dbReference type="GO" id="GO:0015833">
    <property type="term" value="P:peptide transport"/>
    <property type="evidence" value="ECO:0007669"/>
    <property type="project" value="TreeGrafter"/>
</dbReference>
<evidence type="ECO:0000256" key="4">
    <source>
        <dbReference type="SAM" id="SignalP"/>
    </source>
</evidence>
<feature type="signal peptide" evidence="4">
    <location>
        <begin position="1"/>
        <end position="21"/>
    </location>
</feature>
<dbReference type="GO" id="GO:1904680">
    <property type="term" value="F:peptide transmembrane transporter activity"/>
    <property type="evidence" value="ECO:0007669"/>
    <property type="project" value="TreeGrafter"/>
</dbReference>
<dbReference type="EMBL" id="JACIDJ010000006">
    <property type="protein sequence ID" value="MBB3899813.1"/>
    <property type="molecule type" value="Genomic_DNA"/>
</dbReference>
<evidence type="ECO:0000256" key="2">
    <source>
        <dbReference type="ARBA" id="ARBA00005695"/>
    </source>
</evidence>
<dbReference type="PANTHER" id="PTHR30290">
    <property type="entry name" value="PERIPLASMIC BINDING COMPONENT OF ABC TRANSPORTER"/>
    <property type="match status" value="1"/>
</dbReference>
<accession>A0A840AGX6</accession>
<feature type="chain" id="PRO_5032632897" evidence="4">
    <location>
        <begin position="22"/>
        <end position="590"/>
    </location>
</feature>
<comment type="subcellular location">
    <subcellularLocation>
        <location evidence="1">Periplasm</location>
    </subcellularLocation>
</comment>
<feature type="domain" description="Solute-binding protein family 5" evidence="5">
    <location>
        <begin position="100"/>
        <end position="506"/>
    </location>
</feature>
<dbReference type="RefSeq" id="WP_184385911.1">
    <property type="nucleotide sequence ID" value="NZ_JACIDJ010000006.1"/>
</dbReference>
<dbReference type="GO" id="GO:0043190">
    <property type="term" value="C:ATP-binding cassette (ABC) transporter complex"/>
    <property type="evidence" value="ECO:0007669"/>
    <property type="project" value="InterPro"/>
</dbReference>
<dbReference type="InterPro" id="IPR030678">
    <property type="entry name" value="Peptide/Ni-bd"/>
</dbReference>
<comment type="caution">
    <text evidence="6">The sequence shown here is derived from an EMBL/GenBank/DDBJ whole genome shotgun (WGS) entry which is preliminary data.</text>
</comment>
<dbReference type="Pfam" id="PF00496">
    <property type="entry name" value="SBP_bac_5"/>
    <property type="match status" value="1"/>
</dbReference>
<protein>
    <submittedName>
        <fullName evidence="6">Microcin C transport system substrate-binding protein</fullName>
    </submittedName>
</protein>
<name>A0A840AGX6_9PROT</name>
<proteinExistence type="inferred from homology"/>
<evidence type="ECO:0000313" key="6">
    <source>
        <dbReference type="EMBL" id="MBB3899813.1"/>
    </source>
</evidence>
<dbReference type="SUPFAM" id="SSF53850">
    <property type="entry name" value="Periplasmic binding protein-like II"/>
    <property type="match status" value="1"/>
</dbReference>
<dbReference type="GO" id="GO:0030288">
    <property type="term" value="C:outer membrane-bounded periplasmic space"/>
    <property type="evidence" value="ECO:0007669"/>
    <property type="project" value="TreeGrafter"/>
</dbReference>